<keyword evidence="2" id="KW-1185">Reference proteome</keyword>
<dbReference type="EMBL" id="QNGE01001265">
    <property type="protein sequence ID" value="KAA3677982.1"/>
    <property type="molecule type" value="Genomic_DNA"/>
</dbReference>
<proteinExistence type="predicted"/>
<protein>
    <submittedName>
        <fullName evidence="1">Uncharacterized protein</fullName>
    </submittedName>
</protein>
<evidence type="ECO:0000313" key="2">
    <source>
        <dbReference type="Proteomes" id="UP000324629"/>
    </source>
</evidence>
<dbReference type="Proteomes" id="UP000324629">
    <property type="component" value="Unassembled WGS sequence"/>
</dbReference>
<dbReference type="AlphaFoldDB" id="A0A5J4NR12"/>
<name>A0A5J4NR12_9TREM</name>
<comment type="caution">
    <text evidence="1">The sequence shown here is derived from an EMBL/GenBank/DDBJ whole genome shotgun (WGS) entry which is preliminary data.</text>
</comment>
<accession>A0A5J4NR12</accession>
<evidence type="ECO:0000313" key="1">
    <source>
        <dbReference type="EMBL" id="KAA3677982.1"/>
    </source>
</evidence>
<sequence>MLSKHKLKKRARIEVDCESPSESSECKSYSNLWESLVPNFEQIINDDLSDVEQVRFAYTLIGRELELEPRSNRQFAGGLLRNSGTGFVYMAEKISGKNPAFEKNANTEICCYFAQLLVVNVFKISYNTIAVQDAITNEPQSAFVALQQQECKKHALVDLAVKLFHGGQTRRLDSVHTLVECLSSIWADGTAVQSDGSVRLAKLLEQLLREWDRTALQVQPIDPVEKSGDLFRALLLQRTLLLHFTTVLELWNWRSVRDEYGKQQT</sequence>
<organism evidence="1 2">
    <name type="scientific">Paragonimus westermani</name>
    <dbReference type="NCBI Taxonomy" id="34504"/>
    <lineage>
        <taxon>Eukaryota</taxon>
        <taxon>Metazoa</taxon>
        <taxon>Spiralia</taxon>
        <taxon>Lophotrochozoa</taxon>
        <taxon>Platyhelminthes</taxon>
        <taxon>Trematoda</taxon>
        <taxon>Digenea</taxon>
        <taxon>Plagiorchiida</taxon>
        <taxon>Troglotremata</taxon>
        <taxon>Troglotrematidae</taxon>
        <taxon>Paragonimus</taxon>
    </lineage>
</organism>
<gene>
    <name evidence="1" type="ORF">DEA37_0003454</name>
</gene>
<reference evidence="1 2" key="1">
    <citation type="journal article" date="2019" name="Gigascience">
        <title>Whole-genome sequence of the oriental lung fluke Paragonimus westermani.</title>
        <authorList>
            <person name="Oey H."/>
            <person name="Zakrzewski M."/>
            <person name="Narain K."/>
            <person name="Devi K.R."/>
            <person name="Agatsuma T."/>
            <person name="Nawaratna S."/>
            <person name="Gobert G.N."/>
            <person name="Jones M.K."/>
            <person name="Ragan M.A."/>
            <person name="McManus D.P."/>
            <person name="Krause L."/>
        </authorList>
    </citation>
    <scope>NUCLEOTIDE SEQUENCE [LARGE SCALE GENOMIC DNA]</scope>
    <source>
        <strain evidence="1 2">IND2009</strain>
    </source>
</reference>